<feature type="region of interest" description="Disordered" evidence="7">
    <location>
        <begin position="431"/>
        <end position="454"/>
    </location>
</feature>
<dbReference type="InterPro" id="IPR003598">
    <property type="entry name" value="Ig_sub2"/>
</dbReference>
<dbReference type="InterPro" id="IPR036116">
    <property type="entry name" value="FN3_sf"/>
</dbReference>
<reference evidence="11" key="1">
    <citation type="submission" date="2025-08" db="UniProtKB">
        <authorList>
            <consortium name="Ensembl"/>
        </authorList>
    </citation>
    <scope>IDENTIFICATION</scope>
</reference>
<keyword evidence="3" id="KW-0677">Repeat</keyword>
<evidence type="ECO:0000256" key="3">
    <source>
        <dbReference type="ARBA" id="ARBA00022737"/>
    </source>
</evidence>
<keyword evidence="8" id="KW-0472">Membrane</keyword>
<dbReference type="SMART" id="SM00408">
    <property type="entry name" value="IGc2"/>
    <property type="match status" value="1"/>
</dbReference>
<dbReference type="OMA" id="LAWHEPQ"/>
<keyword evidence="8" id="KW-0812">Transmembrane</keyword>
<feature type="domain" description="Fibronectin type-III" evidence="10">
    <location>
        <begin position="175"/>
        <end position="269"/>
    </location>
</feature>
<evidence type="ECO:0000313" key="12">
    <source>
        <dbReference type="Proteomes" id="UP000694388"/>
    </source>
</evidence>
<evidence type="ECO:0000256" key="8">
    <source>
        <dbReference type="SAM" id="Phobius"/>
    </source>
</evidence>
<feature type="domain" description="Ig-like" evidence="9">
    <location>
        <begin position="79"/>
        <end position="165"/>
    </location>
</feature>
<dbReference type="PANTHER" id="PTHR44170">
    <property type="entry name" value="PROTEIN SIDEKICK"/>
    <property type="match status" value="1"/>
</dbReference>
<evidence type="ECO:0000313" key="11">
    <source>
        <dbReference type="Ensembl" id="ENSEBUP00000022735.1"/>
    </source>
</evidence>
<dbReference type="Pfam" id="PF00041">
    <property type="entry name" value="fn3"/>
    <property type="match status" value="2"/>
</dbReference>
<name>A0A8C4QZP2_EPTBU</name>
<dbReference type="PROSITE" id="PS50853">
    <property type="entry name" value="FN3"/>
    <property type="match status" value="2"/>
</dbReference>
<dbReference type="CDD" id="cd00063">
    <property type="entry name" value="FN3"/>
    <property type="match status" value="2"/>
</dbReference>
<evidence type="ECO:0000256" key="5">
    <source>
        <dbReference type="ARBA" id="ARBA00023180"/>
    </source>
</evidence>
<sequence length="626" mass="68199">MRRPFWNALPQAIHGPLCPGAVLTDIPSVWRGSKYWAQGTSLFRMWPCNHSGVYVCAANKPGTRVRRTAQGRLNVQAPPEFVQWPHSLSRALGTPAVFTCSAQGTPPPHITWLRNGQPLQPSEHVRLQHSNSTLAIHQVHVDDEGLYQCRAENIAGSVQASARLAVLGAERLPGPPLGLEARTVSPISVLLAWHEPQHNANELIGYVVHIRRAQDPEEQEYQEAVSKSTVEHLVTELDPSTMYIFFVKAYSSRGASQPSITITAETLGEVPAVPALHVRVLNSSAVQLSWEPSSKLGRVQGFKLYYRKIYAPHLTGPVSLPANITAHTLAHLAVQSSYEIRLLAFNEFGNGNFSARLISLKENPQASLLEPSTSDCKTETWHDGHSTTGIIIGIHIGLACIVVCALFLLLGYRRRLFWWLGMNIARTRQQSRNGNGPHMGADHTNGIVGDRGRSTHPSIITTDGKCTSRELLAEPRELESLVQTPEPVPLLQLANESQNILLMDEVRDLHSLNPQSSRVAEKILPHESGLFRASVMKETTLQEPEGQLTSVEDTAVIAVPICPDASSPGTSSTTGPNENCVSSKLPNSKAALPAEESASTMAVLLSVAAGRCHGKVVVKDSESTLH</sequence>
<dbReference type="GO" id="GO:0098609">
    <property type="term" value="P:cell-cell adhesion"/>
    <property type="evidence" value="ECO:0007669"/>
    <property type="project" value="TreeGrafter"/>
</dbReference>
<dbReference type="Gene3D" id="2.60.40.10">
    <property type="entry name" value="Immunoglobulins"/>
    <property type="match status" value="3"/>
</dbReference>
<proteinExistence type="inferred from homology"/>
<dbReference type="InterPro" id="IPR013098">
    <property type="entry name" value="Ig_I-set"/>
</dbReference>
<dbReference type="InterPro" id="IPR036179">
    <property type="entry name" value="Ig-like_dom_sf"/>
</dbReference>
<keyword evidence="8" id="KW-1133">Transmembrane helix</keyword>
<evidence type="ECO:0000259" key="10">
    <source>
        <dbReference type="PROSITE" id="PS50853"/>
    </source>
</evidence>
<keyword evidence="4" id="KW-1015">Disulfide bond</keyword>
<dbReference type="Ensembl" id="ENSEBUT00000023308.1">
    <property type="protein sequence ID" value="ENSEBUP00000022735.1"/>
    <property type="gene ID" value="ENSEBUG00000014012.1"/>
</dbReference>
<evidence type="ECO:0000256" key="2">
    <source>
        <dbReference type="ARBA" id="ARBA00022729"/>
    </source>
</evidence>
<dbReference type="Proteomes" id="UP000694388">
    <property type="component" value="Unplaced"/>
</dbReference>
<organism evidence="11 12">
    <name type="scientific">Eptatretus burgeri</name>
    <name type="common">Inshore hagfish</name>
    <dbReference type="NCBI Taxonomy" id="7764"/>
    <lineage>
        <taxon>Eukaryota</taxon>
        <taxon>Metazoa</taxon>
        <taxon>Chordata</taxon>
        <taxon>Craniata</taxon>
        <taxon>Vertebrata</taxon>
        <taxon>Cyclostomata</taxon>
        <taxon>Myxini</taxon>
        <taxon>Myxiniformes</taxon>
        <taxon>Myxinidae</taxon>
        <taxon>Eptatretinae</taxon>
        <taxon>Eptatretus</taxon>
    </lineage>
</organism>
<keyword evidence="5" id="KW-0325">Glycoprotein</keyword>
<feature type="transmembrane region" description="Helical" evidence="8">
    <location>
        <begin position="390"/>
        <end position="412"/>
    </location>
</feature>
<comment type="similarity">
    <text evidence="1">Belongs to the immunoglobulin superfamily. DCC family.</text>
</comment>
<evidence type="ECO:0000259" key="9">
    <source>
        <dbReference type="PROSITE" id="PS50835"/>
    </source>
</evidence>
<dbReference type="InterPro" id="IPR003599">
    <property type="entry name" value="Ig_sub"/>
</dbReference>
<dbReference type="SMART" id="SM00409">
    <property type="entry name" value="IG"/>
    <property type="match status" value="1"/>
</dbReference>
<dbReference type="PANTHER" id="PTHR44170:SF20">
    <property type="entry name" value="IMMUNOGLOBULIN SUPERFAMILY DCC SUBCLASS MEMBER 3"/>
    <property type="match status" value="1"/>
</dbReference>
<dbReference type="PROSITE" id="PS50835">
    <property type="entry name" value="IG_LIKE"/>
    <property type="match status" value="1"/>
</dbReference>
<protein>
    <submittedName>
        <fullName evidence="11">Immunoglobulin superfamily, DCC subclass, member 3</fullName>
    </submittedName>
</protein>
<evidence type="ECO:0000256" key="7">
    <source>
        <dbReference type="SAM" id="MobiDB-lite"/>
    </source>
</evidence>
<dbReference type="SUPFAM" id="SSF49265">
    <property type="entry name" value="Fibronectin type III"/>
    <property type="match status" value="1"/>
</dbReference>
<dbReference type="SMART" id="SM00060">
    <property type="entry name" value="FN3"/>
    <property type="match status" value="2"/>
</dbReference>
<evidence type="ECO:0000256" key="4">
    <source>
        <dbReference type="ARBA" id="ARBA00023157"/>
    </source>
</evidence>
<dbReference type="AlphaFoldDB" id="A0A8C4QZP2"/>
<keyword evidence="12" id="KW-1185">Reference proteome</keyword>
<dbReference type="GeneTree" id="ENSGT00940000156969"/>
<feature type="domain" description="Fibronectin type-III" evidence="10">
    <location>
        <begin position="272"/>
        <end position="366"/>
    </location>
</feature>
<dbReference type="InterPro" id="IPR003961">
    <property type="entry name" value="FN3_dom"/>
</dbReference>
<keyword evidence="2" id="KW-0732">Signal</keyword>
<dbReference type="InterPro" id="IPR007110">
    <property type="entry name" value="Ig-like_dom"/>
</dbReference>
<dbReference type="Pfam" id="PF07679">
    <property type="entry name" value="I-set"/>
    <property type="match status" value="1"/>
</dbReference>
<dbReference type="FunFam" id="2.60.40.10:FF:000299">
    <property type="entry name" value="protogenin isoform X2"/>
    <property type="match status" value="1"/>
</dbReference>
<keyword evidence="6" id="KW-0393">Immunoglobulin domain</keyword>
<evidence type="ECO:0000256" key="6">
    <source>
        <dbReference type="ARBA" id="ARBA00023319"/>
    </source>
</evidence>
<accession>A0A8C4QZP2</accession>
<evidence type="ECO:0000256" key="1">
    <source>
        <dbReference type="ARBA" id="ARBA00009588"/>
    </source>
</evidence>
<reference evidence="11" key="2">
    <citation type="submission" date="2025-09" db="UniProtKB">
        <authorList>
            <consortium name="Ensembl"/>
        </authorList>
    </citation>
    <scope>IDENTIFICATION</scope>
</reference>
<dbReference type="InterPro" id="IPR013783">
    <property type="entry name" value="Ig-like_fold"/>
</dbReference>
<dbReference type="SUPFAM" id="SSF48726">
    <property type="entry name" value="Immunoglobulin"/>
    <property type="match status" value="1"/>
</dbReference>